<feature type="compositionally biased region" description="Polar residues" evidence="4">
    <location>
        <begin position="16"/>
        <end position="27"/>
    </location>
</feature>
<dbReference type="InterPro" id="IPR003877">
    <property type="entry name" value="SPRY_dom"/>
</dbReference>
<dbReference type="GO" id="GO:0000976">
    <property type="term" value="F:transcription cis-regulatory region binding"/>
    <property type="evidence" value="ECO:0007669"/>
    <property type="project" value="TreeGrafter"/>
</dbReference>
<feature type="compositionally biased region" description="Low complexity" evidence="4">
    <location>
        <begin position="302"/>
        <end position="320"/>
    </location>
</feature>
<dbReference type="InterPro" id="IPR001870">
    <property type="entry name" value="B30.2/SPRY"/>
</dbReference>
<proteinExistence type="inferred from homology"/>
<protein>
    <recommendedName>
        <fullName evidence="5">B30.2/SPRY domain-containing protein</fullName>
    </recommendedName>
</protein>
<dbReference type="Gene3D" id="2.60.120.920">
    <property type="match status" value="1"/>
</dbReference>
<dbReference type="RefSeq" id="XP_007321944.1">
    <property type="nucleotide sequence ID" value="XM_007321882.1"/>
</dbReference>
<feature type="region of interest" description="Disordered" evidence="4">
    <location>
        <begin position="300"/>
        <end position="339"/>
    </location>
</feature>
<dbReference type="HOGENOM" id="CLU_014420_0_0_1"/>
<dbReference type="InterPro" id="IPR037353">
    <property type="entry name" value="ASH2"/>
</dbReference>
<accession>F8P6C0</accession>
<name>F8P6C0_SERL9</name>
<dbReference type="InterPro" id="IPR043136">
    <property type="entry name" value="B30.2/SPRY_sf"/>
</dbReference>
<evidence type="ECO:0000256" key="4">
    <source>
        <dbReference type="SAM" id="MobiDB-lite"/>
    </source>
</evidence>
<evidence type="ECO:0000313" key="6">
    <source>
        <dbReference type="EMBL" id="EGO20987.1"/>
    </source>
</evidence>
<dbReference type="AlphaFoldDB" id="F8P6C0"/>
<dbReference type="Pfam" id="PF00622">
    <property type="entry name" value="SPRY"/>
    <property type="match status" value="1"/>
</dbReference>
<dbReference type="InterPro" id="IPR013320">
    <property type="entry name" value="ConA-like_dom_sf"/>
</dbReference>
<feature type="domain" description="B30.2/SPRY" evidence="5">
    <location>
        <begin position="109"/>
        <end position="308"/>
    </location>
</feature>
<dbReference type="PANTHER" id="PTHR10598:SF0">
    <property type="entry name" value="SET1_ASH2 HISTONE METHYLTRANSFERASE COMPLEX SUBUNIT ASH2"/>
    <property type="match status" value="1"/>
</dbReference>
<organism>
    <name type="scientific">Serpula lacrymans var. lacrymans (strain S7.9)</name>
    <name type="common">Dry rot fungus</name>
    <dbReference type="NCBI Taxonomy" id="578457"/>
    <lineage>
        <taxon>Eukaryota</taxon>
        <taxon>Fungi</taxon>
        <taxon>Dikarya</taxon>
        <taxon>Basidiomycota</taxon>
        <taxon>Agaricomycotina</taxon>
        <taxon>Agaricomycetes</taxon>
        <taxon>Agaricomycetidae</taxon>
        <taxon>Boletales</taxon>
        <taxon>Coniophorineae</taxon>
        <taxon>Serpulaceae</taxon>
        <taxon>Serpula</taxon>
    </lineage>
</organism>
<dbReference type="PROSITE" id="PS50188">
    <property type="entry name" value="B302_SPRY"/>
    <property type="match status" value="1"/>
</dbReference>
<feature type="region of interest" description="Disordered" evidence="4">
    <location>
        <begin position="376"/>
        <end position="398"/>
    </location>
</feature>
<dbReference type="SMART" id="SM00449">
    <property type="entry name" value="SPRY"/>
    <property type="match status" value="1"/>
</dbReference>
<dbReference type="KEGG" id="sla:SERLADRAFT_441373"/>
<feature type="region of interest" description="Disordered" evidence="4">
    <location>
        <begin position="615"/>
        <end position="641"/>
    </location>
</feature>
<comment type="subcellular location">
    <subcellularLocation>
        <location evidence="1">Nucleus</location>
    </subcellularLocation>
</comment>
<dbReference type="OrthoDB" id="10266026at2759"/>
<feature type="region of interest" description="Disordered" evidence="4">
    <location>
        <begin position="1"/>
        <end position="59"/>
    </location>
</feature>
<evidence type="ECO:0000256" key="2">
    <source>
        <dbReference type="ARBA" id="ARBA00023242"/>
    </source>
</evidence>
<dbReference type="CDD" id="cd12872">
    <property type="entry name" value="SPRY_Ash2"/>
    <property type="match status" value="1"/>
</dbReference>
<feature type="region of interest" description="Disordered" evidence="4">
    <location>
        <begin position="571"/>
        <end position="603"/>
    </location>
</feature>
<sequence length="641" mass="70585">MLATAASSPALDESRPSTPAAYTNPAQFPNKKRKHAAVAASNVPEASPAPQDPPTPAESVVLPARHDLFSRPRLSISRFPSFPTTDNTTYHTTDQLAMNKLNFRYVPAGVAPPGSALACRTIESAPASFRVSWEDRSPFVKVTPDGLGLLGDKGYRSARCNAPVREGRWYMEVRIQQGGGESSSDMTSREGSYVRLGWARREAPLNGPAGLDGYSYGYRDKTGEKVTASRPRPYGQPFSSGDVVGMYIALPPRRKPDPRDPHDPAKIKRERIAIEFKGQEYFESLEYPQSKEMMSLVDYSNKPTKTSTPSSTKKSATVKSLPERGRATTAPSEPETLRPLPILPGSQIVFFVNGVCQDTAFEDIYDYIPLRTTQASRNKGKEKKRSREGAREHKENPFDDGTLGYYPFISLFNGAQVRINPGPDFDFTPPPNVDPLLDAETEEVEIDPTEERTWRPICERYPEFMAEQWAIDAIEEEEAKVEAAQIAVVDKVEADKRVQREKKRLQSNARKRAKKAVDEAMHTPVELSAAPTAVVVDDRLVPPVVAPGGIRDMGSPPQISVSATTFGRSIEMSHSPAPTPASSADVYGAQSGYDSENAGAPVEGDEVMEDPIAYKSPHIHDSVKSETDTYREDLELRARVD</sequence>
<feature type="compositionally biased region" description="Basic and acidic residues" evidence="4">
    <location>
        <begin position="618"/>
        <end position="641"/>
    </location>
</feature>
<evidence type="ECO:0000256" key="3">
    <source>
        <dbReference type="ARBA" id="ARBA00038149"/>
    </source>
</evidence>
<dbReference type="GeneID" id="18815538"/>
<dbReference type="PANTHER" id="PTHR10598">
    <property type="entry name" value="SET1/ASH2 HISTONE METHYLTRANSFERASE COMPLEX SUBUNIT ASH2"/>
    <property type="match status" value="1"/>
</dbReference>
<gene>
    <name evidence="6" type="ORF">SERLADRAFT_441373</name>
</gene>
<dbReference type="EMBL" id="GL945439">
    <property type="protein sequence ID" value="EGO20987.1"/>
    <property type="molecule type" value="Genomic_DNA"/>
</dbReference>
<evidence type="ECO:0000256" key="1">
    <source>
        <dbReference type="ARBA" id="ARBA00004123"/>
    </source>
</evidence>
<reference evidence="6" key="1">
    <citation type="submission" date="2011-04" db="EMBL/GenBank/DDBJ databases">
        <title>Evolution of plant cell wall degrading machinery underlies the functional diversity of forest fungi.</title>
        <authorList>
            <consortium name="US DOE Joint Genome Institute (JGI-PGF)"/>
            <person name="Eastwood D.C."/>
            <person name="Floudas D."/>
            <person name="Binder M."/>
            <person name="Majcherczyk A."/>
            <person name="Schneider P."/>
            <person name="Aerts A."/>
            <person name="Asiegbu F.O."/>
            <person name="Baker S.E."/>
            <person name="Barry K."/>
            <person name="Bendiksby M."/>
            <person name="Blumentritt M."/>
            <person name="Coutinho P.M."/>
            <person name="Cullen D."/>
            <person name="Cullen D."/>
            <person name="Gathman A."/>
            <person name="Goodell B."/>
            <person name="Henrissat B."/>
            <person name="Ihrmark K."/>
            <person name="Kauserud H."/>
            <person name="Kohler A."/>
            <person name="LaButti K."/>
            <person name="Lapidus A."/>
            <person name="Lavin J.L."/>
            <person name="Lee Y.-H."/>
            <person name="Lindquist E."/>
            <person name="Lilly W."/>
            <person name="Lucas S."/>
            <person name="Morin E."/>
            <person name="Murat C."/>
            <person name="Oguiza J.A."/>
            <person name="Park J."/>
            <person name="Pisabarro A.G."/>
            <person name="Riley R."/>
            <person name="Rosling A."/>
            <person name="Salamov A."/>
            <person name="Schmidt O."/>
            <person name="Schmutz J."/>
            <person name="Skrede I."/>
            <person name="Stenlid J."/>
            <person name="Wiebenga A."/>
            <person name="Xie X."/>
            <person name="Kues U."/>
            <person name="Hibbett D.S."/>
            <person name="Hoffmeister D."/>
            <person name="Hogberg N."/>
            <person name="Martin F."/>
            <person name="Grigoriev I.V."/>
            <person name="Watkinson S.C."/>
        </authorList>
    </citation>
    <scope>NUCLEOTIDE SEQUENCE</scope>
    <source>
        <strain evidence="6">S7.9</strain>
    </source>
</reference>
<evidence type="ECO:0000259" key="5">
    <source>
        <dbReference type="PROSITE" id="PS50188"/>
    </source>
</evidence>
<dbReference type="SUPFAM" id="SSF49899">
    <property type="entry name" value="Concanavalin A-like lectins/glucanases"/>
    <property type="match status" value="1"/>
</dbReference>
<dbReference type="GO" id="GO:0048188">
    <property type="term" value="C:Set1C/COMPASS complex"/>
    <property type="evidence" value="ECO:0007669"/>
    <property type="project" value="InterPro"/>
</dbReference>
<feature type="compositionally biased region" description="Basic and acidic residues" evidence="4">
    <location>
        <begin position="385"/>
        <end position="397"/>
    </location>
</feature>
<dbReference type="Proteomes" id="UP000008064">
    <property type="component" value="Unassembled WGS sequence"/>
</dbReference>
<keyword evidence="2" id="KW-0539">Nucleus</keyword>
<comment type="similarity">
    <text evidence="3">Belongs to the cclA family.</text>
</comment>